<protein>
    <submittedName>
        <fullName evidence="1">Uncharacterized protein</fullName>
    </submittedName>
</protein>
<dbReference type="RefSeq" id="WP_354008966.1">
    <property type="nucleotide sequence ID" value="NZ_JBEWTA010000001.1"/>
</dbReference>
<dbReference type="EMBL" id="JBEWTB010000002">
    <property type="protein sequence ID" value="MET4758926.1"/>
    <property type="molecule type" value="Genomic_DNA"/>
</dbReference>
<organism evidence="1 2">
    <name type="scientific">Endozoicomonas lisbonensis</name>
    <dbReference type="NCBI Taxonomy" id="3120522"/>
    <lineage>
        <taxon>Bacteria</taxon>
        <taxon>Pseudomonadati</taxon>
        <taxon>Pseudomonadota</taxon>
        <taxon>Gammaproteobacteria</taxon>
        <taxon>Oceanospirillales</taxon>
        <taxon>Endozoicomonadaceae</taxon>
        <taxon>Endozoicomonas</taxon>
    </lineage>
</organism>
<evidence type="ECO:0000313" key="1">
    <source>
        <dbReference type="EMBL" id="MET4758926.1"/>
    </source>
</evidence>
<proteinExistence type="predicted"/>
<dbReference type="InterPro" id="IPR015943">
    <property type="entry name" value="WD40/YVTN_repeat-like_dom_sf"/>
</dbReference>
<dbReference type="Proteomes" id="UP001549366">
    <property type="component" value="Unassembled WGS sequence"/>
</dbReference>
<reference evidence="1 2" key="1">
    <citation type="submission" date="2024-06" db="EMBL/GenBank/DDBJ databases">
        <title>Genomic Encyclopedia of Type Strains, Phase V (KMG-V): Genome sequencing to study the core and pangenomes of soil and plant-associated prokaryotes.</title>
        <authorList>
            <person name="Whitman W."/>
        </authorList>
    </citation>
    <scope>NUCLEOTIDE SEQUENCE [LARGE SCALE GENOMIC DNA]</scope>
    <source>
        <strain evidence="1 2">NE40</strain>
    </source>
</reference>
<accession>A0ABV2SNS3</accession>
<name>A0ABV2SNS3_9GAMM</name>
<sequence length="587" mass="64388">MYHEVKTRFSRTKRHLSFFVLATLPLINTPPGRAELTDCSLIRKPGGSSAGYGQCPVANRCKGVSGCIPEFGVKDSNDNFVPAIRQWGSSRPDQGGLKNPVAVAENPNARGQIWALNSDDSVTIFYCPGIKSASYKPEKRRDLASCHFMHRPTAIAFGGAPSDGDAPDFEGQLAQNLNTTGTFLTTGGSCNDYTASAFMGGDYSQRTCTDFMGPSLWANNLKTFAIQNNDFFPNDLSKQPFGSHLSMIHQQPYSMGAAWDGEQAGYWTWDAGADSKYGSIVFTSITQSHGYGGHNHNGASLYRYEGTTMTRKAGTGPIIPGHMVKYGKFLFVANPAAGRINVLDTQSGVTSGHVKPEEEWREKYTTYTKIINATFSVLNVKDLRLDTPSGLTISEDRLFVSDAATGEIHAIKLDITTGNHTLIGSIRTPARRIAGMTVDKITKRLWFVDSISHTLNVVEPPCQNEEDCDYDPPSPWGNQCVPDTNEEGKTVWQAHLDKSKNHNNWEGCARYYYLNCPGGNVHENSKLPVCNEYGGTWKDAQVSWVAGKSTCQCTTLQSVPLSGASEAMSSLKIPMVIFSTILSYFYW</sequence>
<evidence type="ECO:0000313" key="2">
    <source>
        <dbReference type="Proteomes" id="UP001549366"/>
    </source>
</evidence>
<keyword evidence="2" id="KW-1185">Reference proteome</keyword>
<dbReference type="Gene3D" id="2.130.10.10">
    <property type="entry name" value="YVTN repeat-like/Quinoprotein amine dehydrogenase"/>
    <property type="match status" value="1"/>
</dbReference>
<comment type="caution">
    <text evidence="1">The sequence shown here is derived from an EMBL/GenBank/DDBJ whole genome shotgun (WGS) entry which is preliminary data.</text>
</comment>
<gene>
    <name evidence="1" type="ORF">V5J35_004118</name>
</gene>
<dbReference type="SUPFAM" id="SSF63825">
    <property type="entry name" value="YWTD domain"/>
    <property type="match status" value="1"/>
</dbReference>